<name>A0AAU7Y767_9PSED</name>
<evidence type="ECO:0008006" key="3">
    <source>
        <dbReference type="Google" id="ProtNLM"/>
    </source>
</evidence>
<accession>A0AAU7Y767</accession>
<dbReference type="RefSeq" id="WP_350447953.1">
    <property type="nucleotide sequence ID" value="NZ_CP158373.1"/>
</dbReference>
<reference evidence="2" key="1">
    <citation type="submission" date="2023-08" db="EMBL/GenBank/DDBJ databases">
        <title>Increased levels of nutrients transform a symbiont into a lethal pathobiont.</title>
        <authorList>
            <person name="Lachnit T."/>
            <person name="Ulrich L."/>
            <person name="Willmer F.M."/>
            <person name="Hasenbein T."/>
            <person name="Steiner L.X."/>
            <person name="Wolters M."/>
            <person name="Herbst E.M."/>
            <person name="Deines P."/>
        </authorList>
    </citation>
    <scope>NUCLEOTIDE SEQUENCE</scope>
    <source>
        <strain evidence="2">T3</strain>
    </source>
</reference>
<evidence type="ECO:0000256" key="1">
    <source>
        <dbReference type="SAM" id="Phobius"/>
    </source>
</evidence>
<keyword evidence="1" id="KW-0812">Transmembrane</keyword>
<proteinExistence type="predicted"/>
<keyword evidence="1" id="KW-0472">Membrane</keyword>
<gene>
    <name evidence="2" type="ORF">ABS648_07455</name>
</gene>
<dbReference type="EMBL" id="CP158373">
    <property type="protein sequence ID" value="XBY65592.1"/>
    <property type="molecule type" value="Genomic_DNA"/>
</dbReference>
<dbReference type="AlphaFoldDB" id="A0AAU7Y767"/>
<organism evidence="2">
    <name type="scientific">Pseudomonas solani</name>
    <dbReference type="NCBI Taxonomy" id="2731552"/>
    <lineage>
        <taxon>Bacteria</taxon>
        <taxon>Pseudomonadati</taxon>
        <taxon>Pseudomonadota</taxon>
        <taxon>Gammaproteobacteria</taxon>
        <taxon>Pseudomonadales</taxon>
        <taxon>Pseudomonadaceae</taxon>
        <taxon>Pseudomonas</taxon>
    </lineage>
</organism>
<keyword evidence="1" id="KW-1133">Transmembrane helix</keyword>
<sequence>MLNKIVQASAFFILIIGTFILGLLGKQAEMGLCTLATAIALAFSNIDKMKRFKGAGFEAEMFEKQFEAMIAKEAEPETKPTPTAYASIGYGLDESTRAVVIALGNSKYTWRTISGIAQESNQNLISVKQALNWLKANDLAVQAGTFKNSNWGLTEEGRRLYNNIKRSDGKT</sequence>
<protein>
    <recommendedName>
        <fullName evidence="3">Transcriptional regulator</fullName>
    </recommendedName>
</protein>
<evidence type="ECO:0000313" key="2">
    <source>
        <dbReference type="EMBL" id="XBY65592.1"/>
    </source>
</evidence>
<feature type="transmembrane region" description="Helical" evidence="1">
    <location>
        <begin position="6"/>
        <end position="24"/>
    </location>
</feature>